<evidence type="ECO:0000313" key="1">
    <source>
        <dbReference type="EMBL" id="CAG8805250.1"/>
    </source>
</evidence>
<dbReference type="EMBL" id="CAJVPZ010077252">
    <property type="protein sequence ID" value="CAG8805250.1"/>
    <property type="molecule type" value="Genomic_DNA"/>
</dbReference>
<sequence length="152" mass="17643">LKKYTGELLIYQRTQDNTQTSKTTWELFEETFSTLIETQNIHDRKSKFSEDDILLLIPILEITYNSKPITSFQSISNGLFIFEKVLVGGALVIKNVSKHSYDSLSQLKARIAWAIYEFRDGHKNLFTESKLDSRFPYIEDLDGNPLNDMKKL</sequence>
<evidence type="ECO:0000313" key="2">
    <source>
        <dbReference type="Proteomes" id="UP000789396"/>
    </source>
</evidence>
<dbReference type="OrthoDB" id="2447352at2759"/>
<accession>A0A9N9K273</accession>
<reference evidence="1" key="1">
    <citation type="submission" date="2021-06" db="EMBL/GenBank/DDBJ databases">
        <authorList>
            <person name="Kallberg Y."/>
            <person name="Tangrot J."/>
            <person name="Rosling A."/>
        </authorList>
    </citation>
    <scope>NUCLEOTIDE SEQUENCE</scope>
    <source>
        <strain evidence="1">IN212</strain>
    </source>
</reference>
<protein>
    <submittedName>
        <fullName evidence="1">3335_t:CDS:1</fullName>
    </submittedName>
</protein>
<feature type="non-terminal residue" evidence="1">
    <location>
        <position position="1"/>
    </location>
</feature>
<feature type="non-terminal residue" evidence="1">
    <location>
        <position position="152"/>
    </location>
</feature>
<comment type="caution">
    <text evidence="1">The sequence shown here is derived from an EMBL/GenBank/DDBJ whole genome shotgun (WGS) entry which is preliminary data.</text>
</comment>
<name>A0A9N9K273_9GLOM</name>
<gene>
    <name evidence="1" type="ORF">RFULGI_LOCUS18153</name>
</gene>
<dbReference type="AlphaFoldDB" id="A0A9N9K273"/>
<keyword evidence="2" id="KW-1185">Reference proteome</keyword>
<proteinExistence type="predicted"/>
<organism evidence="1 2">
    <name type="scientific">Racocetra fulgida</name>
    <dbReference type="NCBI Taxonomy" id="60492"/>
    <lineage>
        <taxon>Eukaryota</taxon>
        <taxon>Fungi</taxon>
        <taxon>Fungi incertae sedis</taxon>
        <taxon>Mucoromycota</taxon>
        <taxon>Glomeromycotina</taxon>
        <taxon>Glomeromycetes</taxon>
        <taxon>Diversisporales</taxon>
        <taxon>Gigasporaceae</taxon>
        <taxon>Racocetra</taxon>
    </lineage>
</organism>
<dbReference type="Proteomes" id="UP000789396">
    <property type="component" value="Unassembled WGS sequence"/>
</dbReference>